<evidence type="ECO:0000313" key="2">
    <source>
        <dbReference type="EMBL" id="EXK23326.1"/>
    </source>
</evidence>
<accession>W9ZQA7</accession>
<dbReference type="Proteomes" id="UP000030703">
    <property type="component" value="Unassembled WGS sequence"/>
</dbReference>
<reference evidence="2" key="2">
    <citation type="submission" date="2014-02" db="EMBL/GenBank/DDBJ databases">
        <title>Annotation of the Genome Sequence of Fusarium oxysporum f. sp. melonis 26406.</title>
        <authorList>
            <consortium name="The Broad Institute Genomics Platform"/>
            <person name="Ma L.-J."/>
            <person name="Corby-Kistler H."/>
            <person name="Broz K."/>
            <person name="Gale L.R."/>
            <person name="Jonkers W."/>
            <person name="O'Donnell K."/>
            <person name="Ploetz R."/>
            <person name="Steinberg C."/>
            <person name="Schwartz D.C."/>
            <person name="VanEtten H."/>
            <person name="Zhou S."/>
            <person name="Young S.K."/>
            <person name="Zeng Q."/>
            <person name="Gargeya S."/>
            <person name="Fitzgerald M."/>
            <person name="Abouelleil A."/>
            <person name="Alvarado L."/>
            <person name="Chapman S.B."/>
            <person name="Gainer-Dewar J."/>
            <person name="Goldberg J."/>
            <person name="Griggs A."/>
            <person name="Gujja S."/>
            <person name="Hansen M."/>
            <person name="Howarth C."/>
            <person name="Imamovic A."/>
            <person name="Ireland A."/>
            <person name="Larimer J."/>
            <person name="McCowan C."/>
            <person name="Murphy C."/>
            <person name="Pearson M."/>
            <person name="Poon T.W."/>
            <person name="Priest M."/>
            <person name="Roberts A."/>
            <person name="Saif S."/>
            <person name="Shea T."/>
            <person name="Sykes S."/>
            <person name="Wortman J."/>
            <person name="Nusbaum C."/>
            <person name="Birren B."/>
        </authorList>
    </citation>
    <scope>NUCLEOTIDE SEQUENCE</scope>
    <source>
        <strain evidence="2">26406</strain>
    </source>
</reference>
<feature type="chain" id="PRO_5004933837" description="Secreted protein" evidence="1">
    <location>
        <begin position="18"/>
        <end position="84"/>
    </location>
</feature>
<gene>
    <name evidence="2" type="ORF">FOMG_19894</name>
</gene>
<evidence type="ECO:0000256" key="1">
    <source>
        <dbReference type="SAM" id="SignalP"/>
    </source>
</evidence>
<organism evidence="2">
    <name type="scientific">Fusarium oxysporum f. sp. melonis 26406</name>
    <dbReference type="NCBI Taxonomy" id="1089452"/>
    <lineage>
        <taxon>Eukaryota</taxon>
        <taxon>Fungi</taxon>
        <taxon>Dikarya</taxon>
        <taxon>Ascomycota</taxon>
        <taxon>Pezizomycotina</taxon>
        <taxon>Sordariomycetes</taxon>
        <taxon>Hypocreomycetidae</taxon>
        <taxon>Hypocreales</taxon>
        <taxon>Nectriaceae</taxon>
        <taxon>Fusarium</taxon>
        <taxon>Fusarium oxysporum species complex</taxon>
    </lineage>
</organism>
<dbReference type="VEuPathDB" id="FungiDB:FOMG_19894"/>
<sequence length="84" mass="10295">MAMYLIRLLLRQSPILFQLIWVTSRMTTSSQMRLTSLQYQIYYQRIQRWKHCVRTFLAKSAVNTFLYDHRHNINLKCQTFGEHR</sequence>
<protein>
    <recommendedName>
        <fullName evidence="3">Secreted protein</fullName>
    </recommendedName>
</protein>
<evidence type="ECO:0008006" key="3">
    <source>
        <dbReference type="Google" id="ProtNLM"/>
    </source>
</evidence>
<feature type="signal peptide" evidence="1">
    <location>
        <begin position="1"/>
        <end position="17"/>
    </location>
</feature>
<dbReference type="AlphaFoldDB" id="W9ZQA7"/>
<keyword evidence="1" id="KW-0732">Signal</keyword>
<proteinExistence type="predicted"/>
<dbReference type="EMBL" id="KI981039">
    <property type="protein sequence ID" value="EXK23326.1"/>
    <property type="molecule type" value="Genomic_DNA"/>
</dbReference>
<name>W9ZQA7_FUSOX</name>
<reference evidence="2" key="1">
    <citation type="submission" date="2012-04" db="EMBL/GenBank/DDBJ databases">
        <title>The Genome Sequence of Fusarium oxysporum melonis.</title>
        <authorList>
            <consortium name="The Broad Institute Genome Sequencing Platform"/>
            <person name="Ma L.-J."/>
            <person name="Gale L.R."/>
            <person name="Schwartz D.C."/>
            <person name="Zhou S."/>
            <person name="Corby-Kistler H."/>
            <person name="Young S.K."/>
            <person name="Zeng Q."/>
            <person name="Gargeya S."/>
            <person name="Fitzgerald M."/>
            <person name="Haas B."/>
            <person name="Abouelleil A."/>
            <person name="Alvarado L."/>
            <person name="Arachchi H.M."/>
            <person name="Berlin A."/>
            <person name="Brown A."/>
            <person name="Chapman S.B."/>
            <person name="Chen Z."/>
            <person name="Dunbar C."/>
            <person name="Freedman E."/>
            <person name="Gearin G."/>
            <person name="Goldberg J."/>
            <person name="Griggs A."/>
            <person name="Gujja S."/>
            <person name="Heiman D."/>
            <person name="Howarth C."/>
            <person name="Larson L."/>
            <person name="Lui A."/>
            <person name="MacDonald P.J.P."/>
            <person name="Montmayeur A."/>
            <person name="Murphy C."/>
            <person name="Neiman D."/>
            <person name="Pearson M."/>
            <person name="Priest M."/>
            <person name="Roberts A."/>
            <person name="Saif S."/>
            <person name="Shea T."/>
            <person name="Shenoy N."/>
            <person name="Sisk P."/>
            <person name="Stolte C."/>
            <person name="Sykes S."/>
            <person name="Wortman J."/>
            <person name="Nusbaum C."/>
            <person name="Birren B."/>
        </authorList>
    </citation>
    <scope>NUCLEOTIDE SEQUENCE</scope>
    <source>
        <strain evidence="2">26406</strain>
    </source>
</reference>
<dbReference type="HOGENOM" id="CLU_2527521_0_0_1"/>